<evidence type="ECO:0000256" key="1">
    <source>
        <dbReference type="SAM" id="MobiDB-lite"/>
    </source>
</evidence>
<dbReference type="Proteomes" id="UP000887575">
    <property type="component" value="Unassembled WGS sequence"/>
</dbReference>
<organism evidence="2 3">
    <name type="scientific">Mesorhabditis belari</name>
    <dbReference type="NCBI Taxonomy" id="2138241"/>
    <lineage>
        <taxon>Eukaryota</taxon>
        <taxon>Metazoa</taxon>
        <taxon>Ecdysozoa</taxon>
        <taxon>Nematoda</taxon>
        <taxon>Chromadorea</taxon>
        <taxon>Rhabditida</taxon>
        <taxon>Rhabditina</taxon>
        <taxon>Rhabditomorpha</taxon>
        <taxon>Rhabditoidea</taxon>
        <taxon>Rhabditidae</taxon>
        <taxon>Mesorhabditinae</taxon>
        <taxon>Mesorhabditis</taxon>
    </lineage>
</organism>
<feature type="compositionally biased region" description="Polar residues" evidence="1">
    <location>
        <begin position="31"/>
        <end position="57"/>
    </location>
</feature>
<sequence length="268" mass="30517">MHRKIIYMDPQVMERSVGRALERNPEMEETVSPSVSLQPSLAPQYSLPSKSVSPSKRTPTRLPTLPIEKRKPLRLQRMERPNGRPLTATNSIAGKSTASRQSTVDSFLVKSADSVELSMLRSIARLSRQTTRSFDESLREHEYEDLSDEELLEKPSVHQPDIGGKKVMGRNAISAHPNSRLIKQNEIEGTPQAVRRRAHSAQSTNDRHLIREMEDRLQGFRHEKTSSTQRSQKSTDFSSELTAGLIYDADFDCYYCPDDDTYYRLVPD</sequence>
<name>A0AAF3EYK4_9BILA</name>
<keyword evidence="2" id="KW-1185">Reference proteome</keyword>
<proteinExistence type="predicted"/>
<dbReference type="AlphaFoldDB" id="A0AAF3EYK4"/>
<feature type="compositionally biased region" description="Basic and acidic residues" evidence="1">
    <location>
        <begin position="133"/>
        <end position="144"/>
    </location>
</feature>
<dbReference type="WBParaSite" id="MBELARI_LOCUS19248">
    <property type="protein sequence ID" value="MBELARI_LOCUS19248"/>
    <property type="gene ID" value="MBELARI_LOCUS19248"/>
</dbReference>
<feature type="compositionally biased region" description="Polar residues" evidence="1">
    <location>
        <begin position="87"/>
        <end position="101"/>
    </location>
</feature>
<feature type="region of interest" description="Disordered" evidence="1">
    <location>
        <begin position="78"/>
        <end position="101"/>
    </location>
</feature>
<feature type="region of interest" description="Disordered" evidence="1">
    <location>
        <begin position="128"/>
        <end position="164"/>
    </location>
</feature>
<evidence type="ECO:0000313" key="2">
    <source>
        <dbReference type="Proteomes" id="UP000887575"/>
    </source>
</evidence>
<evidence type="ECO:0000313" key="3">
    <source>
        <dbReference type="WBParaSite" id="MBELARI_LOCUS19248"/>
    </source>
</evidence>
<feature type="region of interest" description="Disordered" evidence="1">
    <location>
        <begin position="23"/>
        <end position="63"/>
    </location>
</feature>
<protein>
    <submittedName>
        <fullName evidence="3">Uncharacterized protein</fullName>
    </submittedName>
</protein>
<accession>A0AAF3EYK4</accession>
<reference evidence="3" key="1">
    <citation type="submission" date="2024-02" db="UniProtKB">
        <authorList>
            <consortium name="WormBaseParasite"/>
        </authorList>
    </citation>
    <scope>IDENTIFICATION</scope>
</reference>